<evidence type="ECO:0000313" key="1">
    <source>
        <dbReference type="EMBL" id="POG78278.1"/>
    </source>
</evidence>
<protein>
    <submittedName>
        <fullName evidence="1">Uncharacterized protein</fullName>
    </submittedName>
</protein>
<keyword evidence="2" id="KW-1185">Reference proteome</keyword>
<sequence>MGDTIISVTEARREDLNQGIAQSTVQAHASMQCNRKKKRTYDDADLYEGVMYCIVSTEKDAKRDVENTELKSRIGELEASLAILEQGVTEVNGQPQNDKEVIADSPCPIGDGKHGNYGLHGEWYKNGIEYCLACNTSSNKLKFEIVA</sequence>
<accession>A0A2P4QL03</accession>
<dbReference type="VEuPathDB" id="FungiDB:RhiirFUN_009691"/>
<evidence type="ECO:0000313" key="2">
    <source>
        <dbReference type="Proteomes" id="UP000018888"/>
    </source>
</evidence>
<reference evidence="1 2" key="1">
    <citation type="journal article" date="2013" name="Proc. Natl. Acad. Sci. U.S.A.">
        <title>Genome of an arbuscular mycorrhizal fungus provides insight into the oldest plant symbiosis.</title>
        <authorList>
            <person name="Tisserant E."/>
            <person name="Malbreil M."/>
            <person name="Kuo A."/>
            <person name="Kohler A."/>
            <person name="Symeonidi A."/>
            <person name="Balestrini R."/>
            <person name="Charron P."/>
            <person name="Duensing N."/>
            <person name="Frei Dit Frey N."/>
            <person name="Gianinazzi-Pearson V."/>
            <person name="Gilbert L.B."/>
            <person name="Handa Y."/>
            <person name="Herr J.R."/>
            <person name="Hijri M."/>
            <person name="Koul R."/>
            <person name="Kawaguchi M."/>
            <person name="Krajinski F."/>
            <person name="Lammers P.J."/>
            <person name="Masclaux F.G."/>
            <person name="Murat C."/>
            <person name="Morin E."/>
            <person name="Ndikumana S."/>
            <person name="Pagni M."/>
            <person name="Petitpierre D."/>
            <person name="Requena N."/>
            <person name="Rosikiewicz P."/>
            <person name="Riley R."/>
            <person name="Saito K."/>
            <person name="San Clemente H."/>
            <person name="Shapiro H."/>
            <person name="van Tuinen D."/>
            <person name="Becard G."/>
            <person name="Bonfante P."/>
            <person name="Paszkowski U."/>
            <person name="Shachar-Hill Y.Y."/>
            <person name="Tuskan G.A."/>
            <person name="Young P.W."/>
            <person name="Sanders I.R."/>
            <person name="Henrissat B."/>
            <person name="Rensing S.A."/>
            <person name="Grigoriev I.V."/>
            <person name="Corradi N."/>
            <person name="Roux C."/>
            <person name="Martin F."/>
        </authorList>
    </citation>
    <scope>NUCLEOTIDE SEQUENCE [LARGE SCALE GENOMIC DNA]</scope>
    <source>
        <strain evidence="1 2">DAOM 197198</strain>
    </source>
</reference>
<name>A0A2P4QL03_RHIID</name>
<dbReference type="AlphaFoldDB" id="A0A2P4QL03"/>
<dbReference type="EMBL" id="AUPC02000034">
    <property type="protein sequence ID" value="POG78278.1"/>
    <property type="molecule type" value="Genomic_DNA"/>
</dbReference>
<organism evidence="1 2">
    <name type="scientific">Rhizophagus irregularis (strain DAOM 181602 / DAOM 197198 / MUCL 43194)</name>
    <name type="common">Arbuscular mycorrhizal fungus</name>
    <name type="synonym">Glomus intraradices</name>
    <dbReference type="NCBI Taxonomy" id="747089"/>
    <lineage>
        <taxon>Eukaryota</taxon>
        <taxon>Fungi</taxon>
        <taxon>Fungi incertae sedis</taxon>
        <taxon>Mucoromycota</taxon>
        <taxon>Glomeromycotina</taxon>
        <taxon>Glomeromycetes</taxon>
        <taxon>Glomerales</taxon>
        <taxon>Glomeraceae</taxon>
        <taxon>Rhizophagus</taxon>
    </lineage>
</organism>
<comment type="caution">
    <text evidence="1">The sequence shown here is derived from an EMBL/GenBank/DDBJ whole genome shotgun (WGS) entry which is preliminary data.</text>
</comment>
<proteinExistence type="predicted"/>
<reference evidence="1 2" key="2">
    <citation type="journal article" date="2018" name="New Phytol.">
        <title>High intraspecific genome diversity in the model arbuscular mycorrhizal symbiont Rhizophagus irregularis.</title>
        <authorList>
            <person name="Chen E.C.H."/>
            <person name="Morin E."/>
            <person name="Beaudet D."/>
            <person name="Noel J."/>
            <person name="Yildirir G."/>
            <person name="Ndikumana S."/>
            <person name="Charron P."/>
            <person name="St-Onge C."/>
            <person name="Giorgi J."/>
            <person name="Kruger M."/>
            <person name="Marton T."/>
            <person name="Ropars J."/>
            <person name="Grigoriev I.V."/>
            <person name="Hainaut M."/>
            <person name="Henrissat B."/>
            <person name="Roux C."/>
            <person name="Martin F."/>
            <person name="Corradi N."/>
        </authorList>
    </citation>
    <scope>NUCLEOTIDE SEQUENCE [LARGE SCALE GENOMIC DNA]</scope>
    <source>
        <strain evidence="1 2">DAOM 197198</strain>
    </source>
</reference>
<gene>
    <name evidence="1" type="ORF">GLOIN_2v1767043</name>
</gene>
<dbReference type="Proteomes" id="UP000018888">
    <property type="component" value="Unassembled WGS sequence"/>
</dbReference>